<comment type="caution">
    <text evidence="2">The sequence shown here is derived from an EMBL/GenBank/DDBJ whole genome shotgun (WGS) entry which is preliminary data.</text>
</comment>
<dbReference type="InterPro" id="IPR010056">
    <property type="entry name" value="Phage_rep_org__N"/>
</dbReference>
<dbReference type="AlphaFoldDB" id="A0A2C6AWB1"/>
<dbReference type="NCBIfam" id="TIGR01714">
    <property type="entry name" value="phage_rep_org_N"/>
    <property type="match status" value="1"/>
</dbReference>
<proteinExistence type="predicted"/>
<gene>
    <name evidence="2" type="ORF">CA840_04130</name>
</gene>
<evidence type="ECO:0000259" key="1">
    <source>
        <dbReference type="Pfam" id="PF09681"/>
    </source>
</evidence>
<protein>
    <recommendedName>
        <fullName evidence="1">Phage replisome organiser N-terminal domain-containing protein</fullName>
    </recommendedName>
</protein>
<sequence>MAKRYYWLKLKEDFFEQRVIKKLRKIAGGDTYTIIYLKLQLLAMKNDGKLVFENVEDDFASEMALELDEDVENVKVTLMYLEKNNLIETISDEEYFLPEVLSVTGSETASAIRVREHREKKKTLQCNNNVITKKQDVIEVKQECSVEKEKEKEITTNINNNNNIISDQEEKVVVNSNGVLQQEIKMLLGVRKIKTYDIIKLNKPIERIKFVIDFCNKNNKADGYLYKALKDDWELKEVQQEEKACHYTKPKEAYKELI</sequence>
<evidence type="ECO:0000313" key="3">
    <source>
        <dbReference type="Proteomes" id="UP000225199"/>
    </source>
</evidence>
<dbReference type="Proteomes" id="UP000225199">
    <property type="component" value="Unassembled WGS sequence"/>
</dbReference>
<accession>A0A2C6AWB1</accession>
<name>A0A2C6AWB1_FUSNP</name>
<evidence type="ECO:0000313" key="2">
    <source>
        <dbReference type="EMBL" id="PHH96586.1"/>
    </source>
</evidence>
<reference evidence="2 3" key="1">
    <citation type="submission" date="2017-06" db="EMBL/GenBank/DDBJ databases">
        <title>Draft genome sequence of Fusobacterium nucleatum subsp. polymorphum KCOM 1002 (=ChDC F175).</title>
        <authorList>
            <person name="Kook J.-K."/>
            <person name="Park S.-N."/>
            <person name="Lim Y.K."/>
            <person name="Roh H."/>
        </authorList>
    </citation>
    <scope>NUCLEOTIDE SEQUENCE [LARGE SCALE GENOMIC DNA]</scope>
    <source>
        <strain evidence="3">KCOM 1002 (ChDC F175)</strain>
    </source>
</reference>
<feature type="domain" description="Phage replisome organiser N-terminal" evidence="1">
    <location>
        <begin position="7"/>
        <end position="123"/>
    </location>
</feature>
<dbReference type="EMBL" id="NIRJ01000001">
    <property type="protein sequence ID" value="PHH96586.1"/>
    <property type="molecule type" value="Genomic_DNA"/>
</dbReference>
<dbReference type="Pfam" id="PF09681">
    <property type="entry name" value="Phage_rep_org_N"/>
    <property type="match status" value="1"/>
</dbReference>
<dbReference type="RefSeq" id="WP_098978591.1">
    <property type="nucleotide sequence ID" value="NZ_NIRJ01000001.1"/>
</dbReference>
<organism evidence="2 3">
    <name type="scientific">Fusobacterium nucleatum subsp. polymorphum</name>
    <name type="common">Fusobacterium polymorphum</name>
    <dbReference type="NCBI Taxonomy" id="76857"/>
    <lineage>
        <taxon>Bacteria</taxon>
        <taxon>Fusobacteriati</taxon>
        <taxon>Fusobacteriota</taxon>
        <taxon>Fusobacteriia</taxon>
        <taxon>Fusobacteriales</taxon>
        <taxon>Fusobacteriaceae</taxon>
        <taxon>Fusobacterium</taxon>
    </lineage>
</organism>